<keyword evidence="3" id="KW-1185">Reference proteome</keyword>
<dbReference type="InterPro" id="IPR000073">
    <property type="entry name" value="AB_hydrolase_1"/>
</dbReference>
<dbReference type="SUPFAM" id="SSF53474">
    <property type="entry name" value="alpha/beta-Hydrolases"/>
    <property type="match status" value="1"/>
</dbReference>
<dbReference type="InterPro" id="IPR050471">
    <property type="entry name" value="AB_hydrolase"/>
</dbReference>
<protein>
    <submittedName>
        <fullName evidence="2">Pimeloyl-ACP methyl ester carboxylesterase</fullName>
    </submittedName>
</protein>
<evidence type="ECO:0000259" key="1">
    <source>
        <dbReference type="Pfam" id="PF00561"/>
    </source>
</evidence>
<gene>
    <name evidence="2" type="ORF">DFR71_3082</name>
</gene>
<evidence type="ECO:0000313" key="2">
    <source>
        <dbReference type="EMBL" id="TCJ97047.1"/>
    </source>
</evidence>
<dbReference type="InterPro" id="IPR029058">
    <property type="entry name" value="AB_hydrolase_fold"/>
</dbReference>
<feature type="domain" description="AB hydrolase-1" evidence="1">
    <location>
        <begin position="36"/>
        <end position="267"/>
    </location>
</feature>
<organism evidence="2 3">
    <name type="scientific">Nocardia alba</name>
    <dbReference type="NCBI Taxonomy" id="225051"/>
    <lineage>
        <taxon>Bacteria</taxon>
        <taxon>Bacillati</taxon>
        <taxon>Actinomycetota</taxon>
        <taxon>Actinomycetes</taxon>
        <taxon>Mycobacteriales</taxon>
        <taxon>Nocardiaceae</taxon>
        <taxon>Nocardia</taxon>
    </lineage>
</organism>
<dbReference type="GO" id="GO:0004806">
    <property type="term" value="F:triacylglycerol lipase activity"/>
    <property type="evidence" value="ECO:0007669"/>
    <property type="project" value="TreeGrafter"/>
</dbReference>
<dbReference type="PANTHER" id="PTHR43433:SF5">
    <property type="entry name" value="AB HYDROLASE-1 DOMAIN-CONTAINING PROTEIN"/>
    <property type="match status" value="1"/>
</dbReference>
<name>A0A4R1FQ99_9NOCA</name>
<dbReference type="EMBL" id="SMFR01000002">
    <property type="protein sequence ID" value="TCJ97047.1"/>
    <property type="molecule type" value="Genomic_DNA"/>
</dbReference>
<dbReference type="Pfam" id="PF00561">
    <property type="entry name" value="Abhydrolase_1"/>
    <property type="match status" value="1"/>
</dbReference>
<dbReference type="GO" id="GO:0046503">
    <property type="term" value="P:glycerolipid catabolic process"/>
    <property type="evidence" value="ECO:0007669"/>
    <property type="project" value="TreeGrafter"/>
</dbReference>
<dbReference type="PANTHER" id="PTHR43433">
    <property type="entry name" value="HYDROLASE, ALPHA/BETA FOLD FAMILY PROTEIN"/>
    <property type="match status" value="1"/>
</dbReference>
<dbReference type="Proteomes" id="UP000294856">
    <property type="component" value="Unassembled WGS sequence"/>
</dbReference>
<dbReference type="OrthoDB" id="8957634at2"/>
<sequence length="297" mass="32451">MPHGPQSPEHIVTVGDVDLCVSTFGDRRQQAVLLPSTSRLFWEDRFCTRLADANRFVLRYDIRDTGRSTVSAPGAPGYRLRDLVADLIGLLDVVELPCAHLVGFSVAGWICQLAALDHPARVSSLTLINTRPTAPGPADPDLPEHADRIMTFFTERPHPDWSDRAAVIDYAVAQARIRAGTHGFDEHRARQQATHMVERTTDMAASTLNLAYVEAGARWRERLGEIAVPTLVAHGTDDPFFPFGNAVAMAREIPGAELLALTGIGHEFPDTTWDLVLAAMPRPHPDSVARGSADAMP</sequence>
<dbReference type="RefSeq" id="WP_067445926.1">
    <property type="nucleotide sequence ID" value="NZ_SMFR01000002.1"/>
</dbReference>
<accession>A0A4R1FQ99</accession>
<dbReference type="PRINTS" id="PR00111">
    <property type="entry name" value="ABHYDROLASE"/>
</dbReference>
<evidence type="ECO:0000313" key="3">
    <source>
        <dbReference type="Proteomes" id="UP000294856"/>
    </source>
</evidence>
<dbReference type="Gene3D" id="3.40.50.1820">
    <property type="entry name" value="alpha/beta hydrolase"/>
    <property type="match status" value="1"/>
</dbReference>
<reference evidence="2 3" key="1">
    <citation type="submission" date="2019-03" db="EMBL/GenBank/DDBJ databases">
        <title>Genomic Encyclopedia of Type Strains, Phase IV (KMG-IV): sequencing the most valuable type-strain genomes for metagenomic binning, comparative biology and taxonomic classification.</title>
        <authorList>
            <person name="Goeker M."/>
        </authorList>
    </citation>
    <scope>NUCLEOTIDE SEQUENCE [LARGE SCALE GENOMIC DNA]</scope>
    <source>
        <strain evidence="2 3">DSM 44684</strain>
    </source>
</reference>
<comment type="caution">
    <text evidence="2">The sequence shown here is derived from an EMBL/GenBank/DDBJ whole genome shotgun (WGS) entry which is preliminary data.</text>
</comment>
<proteinExistence type="predicted"/>
<dbReference type="AlphaFoldDB" id="A0A4R1FQ99"/>
<dbReference type="STRING" id="1210063.GCA_001612665_00742"/>